<evidence type="ECO:0000313" key="2">
    <source>
        <dbReference type="Proteomes" id="UP000240010"/>
    </source>
</evidence>
<dbReference type="AlphaFoldDB" id="A0A2S6HEV3"/>
<sequence>MSESIILYLDRIEENDLHVFYNKECYSFEINDKDNIDFFKGLIKKFPQTKSFIEDTKEEFTKDGRSSSNSCASMLRITDRKYEAIAKEVEQHMLVKLGLFQKDFKKTRRQAVSSLSEMLDLFNFFTRFDDLINNEEYMSYAYYVICDE</sequence>
<gene>
    <name evidence="1" type="ORF">B0F87_1048</name>
</gene>
<dbReference type="EMBL" id="PTIZ01000004">
    <property type="protein sequence ID" value="PPK75921.1"/>
    <property type="molecule type" value="Genomic_DNA"/>
</dbReference>
<protein>
    <submittedName>
        <fullName evidence="1">Uncharacterized protein</fullName>
    </submittedName>
</protein>
<name>A0A2S6HEV3_9GAMM</name>
<accession>A0A2S6HEV3</accession>
<comment type="caution">
    <text evidence="1">The sequence shown here is derived from an EMBL/GenBank/DDBJ whole genome shotgun (WGS) entry which is preliminary data.</text>
</comment>
<reference evidence="1 2" key="1">
    <citation type="submission" date="2018-02" db="EMBL/GenBank/DDBJ databases">
        <title>Subsurface microbial communities from deep shales in Ohio and West Virginia, USA.</title>
        <authorList>
            <person name="Wrighton K."/>
        </authorList>
    </citation>
    <scope>NUCLEOTIDE SEQUENCE [LARGE SCALE GENOMIC DNA]</scope>
    <source>
        <strain evidence="1 2">OWC-DMM</strain>
    </source>
</reference>
<evidence type="ECO:0000313" key="1">
    <source>
        <dbReference type="EMBL" id="PPK75921.1"/>
    </source>
</evidence>
<proteinExistence type="predicted"/>
<dbReference type="RefSeq" id="WP_104428448.1">
    <property type="nucleotide sequence ID" value="NZ_PTIZ01000004.1"/>
</dbReference>
<dbReference type="Proteomes" id="UP000240010">
    <property type="component" value="Unassembled WGS sequence"/>
</dbReference>
<organism evidence="1 2">
    <name type="scientific">Methylobacter tundripaludum</name>
    <dbReference type="NCBI Taxonomy" id="173365"/>
    <lineage>
        <taxon>Bacteria</taxon>
        <taxon>Pseudomonadati</taxon>
        <taxon>Pseudomonadota</taxon>
        <taxon>Gammaproteobacteria</taxon>
        <taxon>Methylococcales</taxon>
        <taxon>Methylococcaceae</taxon>
        <taxon>Methylobacter</taxon>
    </lineage>
</organism>